<evidence type="ECO:0000256" key="2">
    <source>
        <dbReference type="HAMAP-Rule" id="MF_01539"/>
    </source>
</evidence>
<sequence length="408" mass="46465">MKVAGIIVEYNPFHNGHKYHIQKTKSITDCHAIVAVMSGNFVQRGAPSIIDKWTKTKMALLNGVDLVLELPVLYSLSSAEFFAYGAVSLLENLGIVENLCFGSECEDIELLNLIAKILYEEPEEFKLTLKEKLSEGMSYASARSSALSEFLLHKCYLKNYNIPEILHSPNNILAIEYCKSLIKINSTIIPVPIKRLGNCYNSLHINHGFSSATSIRRFLKENTTIRGLERDLPHNVLSILKNLQTSGYKFTFEDSMVSYLKYKGFFYGKNIKSLPDVSEGIENRILTSLKNNFSYDQIITDAKTKRYTYSRISRILCQFFLGFEDSDTKTWRKNKCPYARVLGFNSKGIEILRKIKKSSLIPIYTKLPKKTNDILNMDVMATKGYSLLNENIAFNRDYTSSPIIIDKI</sequence>
<protein>
    <recommendedName>
        <fullName evidence="2">tRNA(Met) cytidine acetate ligase</fullName>
        <ecNumber evidence="2">6.3.4.-</ecNumber>
    </recommendedName>
</protein>
<keyword evidence="1 2" id="KW-0819">tRNA processing</keyword>
<comment type="caution">
    <text evidence="3">The sequence shown here is derived from an EMBL/GenBank/DDBJ whole genome shotgun (WGS) entry which is preliminary data.</text>
</comment>
<dbReference type="PANTHER" id="PTHR37825">
    <property type="entry name" value="TRNA(MET) CYTIDINE ACETATE LIGASE"/>
    <property type="match status" value="1"/>
</dbReference>
<dbReference type="PANTHER" id="PTHR37825:SF1">
    <property type="entry name" value="TRNA(MET) CYTIDINE ACETATE LIGASE"/>
    <property type="match status" value="1"/>
</dbReference>
<keyword evidence="2" id="KW-0067">ATP-binding</keyword>
<dbReference type="SUPFAM" id="SSF52374">
    <property type="entry name" value="Nucleotidylyl transferase"/>
    <property type="match status" value="1"/>
</dbReference>
<dbReference type="HAMAP" id="MF_01539">
    <property type="entry name" value="TmcAL"/>
    <property type="match status" value="1"/>
</dbReference>
<dbReference type="Proteomes" id="UP001623660">
    <property type="component" value="Unassembled WGS sequence"/>
</dbReference>
<dbReference type="RefSeq" id="WP_406792062.1">
    <property type="nucleotide sequence ID" value="NZ_JBJHZX010000013.1"/>
</dbReference>
<name>A0ABW8SK25_9CLOT</name>
<feature type="binding site" evidence="2">
    <location>
        <position position="195"/>
    </location>
    <ligand>
        <name>ATP</name>
        <dbReference type="ChEBI" id="CHEBI:30616"/>
    </ligand>
</feature>
<keyword evidence="2" id="KW-0547">Nucleotide-binding</keyword>
<dbReference type="EMBL" id="JBJHZX010000013">
    <property type="protein sequence ID" value="MFL0195948.1"/>
    <property type="molecule type" value="Genomic_DNA"/>
</dbReference>
<dbReference type="InterPro" id="IPR008513">
    <property type="entry name" value="tRNA(Met)_cyd_acetate_ligase"/>
</dbReference>
<gene>
    <name evidence="2" type="primary">tmcAL</name>
    <name evidence="3" type="ORF">ACJDU8_10280</name>
</gene>
<evidence type="ECO:0000313" key="4">
    <source>
        <dbReference type="Proteomes" id="UP001623660"/>
    </source>
</evidence>
<keyword evidence="2" id="KW-0694">RNA-binding</keyword>
<keyword evidence="2" id="KW-0820">tRNA-binding</keyword>
<comment type="similarity">
    <text evidence="2">Belongs to the TmcAL family.</text>
</comment>
<comment type="catalytic activity">
    <reaction evidence="2">
        <text>cytidine(34) in elongator tRNA(Met) + acetate + ATP = N(4)-acetylcytidine(34) in elongator tRNA(Met) + AMP + diphosphate</text>
        <dbReference type="Rhea" id="RHEA:58144"/>
        <dbReference type="Rhea" id="RHEA-COMP:10693"/>
        <dbReference type="Rhea" id="RHEA-COMP:10694"/>
        <dbReference type="ChEBI" id="CHEBI:30089"/>
        <dbReference type="ChEBI" id="CHEBI:30616"/>
        <dbReference type="ChEBI" id="CHEBI:33019"/>
        <dbReference type="ChEBI" id="CHEBI:74900"/>
        <dbReference type="ChEBI" id="CHEBI:82748"/>
        <dbReference type="ChEBI" id="CHEBI:456215"/>
    </reaction>
</comment>
<keyword evidence="2" id="KW-0436">Ligase</keyword>
<proteinExistence type="inferred from homology"/>
<comment type="function">
    <text evidence="2">Catalyzes the formation of N(4)-acetylcytidine (ac(4)C) at the wobble position of elongator tRNA(Met), using acetate and ATP as substrates. First activates an acetate ion to form acetyladenylate (Ac-AMP) and then transfers the acetyl group to tRNA to form ac(4)C34.</text>
</comment>
<comment type="subcellular location">
    <subcellularLocation>
        <location evidence="2">Cytoplasm</location>
    </subcellularLocation>
</comment>
<evidence type="ECO:0000256" key="1">
    <source>
        <dbReference type="ARBA" id="ARBA00022694"/>
    </source>
</evidence>
<evidence type="ECO:0000313" key="3">
    <source>
        <dbReference type="EMBL" id="MFL0195948.1"/>
    </source>
</evidence>
<comment type="caution">
    <text evidence="2">Lacks conserved residue(s) required for the propagation of feature annotation.</text>
</comment>
<feature type="binding site" evidence="2">
    <location>
        <begin position="7"/>
        <end position="20"/>
    </location>
    <ligand>
        <name>ATP</name>
        <dbReference type="ChEBI" id="CHEBI:30616"/>
    </ligand>
</feature>
<feature type="binding site" evidence="2">
    <location>
        <position position="170"/>
    </location>
    <ligand>
        <name>ATP</name>
        <dbReference type="ChEBI" id="CHEBI:30616"/>
    </ligand>
</feature>
<dbReference type="EC" id="6.3.4.-" evidence="2"/>
<dbReference type="Gene3D" id="3.40.50.620">
    <property type="entry name" value="HUPs"/>
    <property type="match status" value="1"/>
</dbReference>
<reference evidence="3 4" key="1">
    <citation type="submission" date="2024-11" db="EMBL/GenBank/DDBJ databases">
        <authorList>
            <person name="Heng Y.C."/>
            <person name="Lim A.C.H."/>
            <person name="Lee J.K.Y."/>
            <person name="Kittelmann S."/>
        </authorList>
    </citation>
    <scope>NUCLEOTIDE SEQUENCE [LARGE SCALE GENOMIC DNA]</scope>
    <source>
        <strain evidence="3 4">WILCCON 0269</strain>
    </source>
</reference>
<keyword evidence="2" id="KW-0963">Cytoplasm</keyword>
<dbReference type="InterPro" id="IPR014729">
    <property type="entry name" value="Rossmann-like_a/b/a_fold"/>
</dbReference>
<organism evidence="3 4">
    <name type="scientific">Candidatus Clostridium eludens</name>
    <dbReference type="NCBI Taxonomy" id="3381663"/>
    <lineage>
        <taxon>Bacteria</taxon>
        <taxon>Bacillati</taxon>
        <taxon>Bacillota</taxon>
        <taxon>Clostridia</taxon>
        <taxon>Eubacteriales</taxon>
        <taxon>Clostridiaceae</taxon>
        <taxon>Clostridium</taxon>
    </lineage>
</organism>
<keyword evidence="4" id="KW-1185">Reference proteome</keyword>
<feature type="binding site" evidence="2">
    <location>
        <position position="102"/>
    </location>
    <ligand>
        <name>ATP</name>
        <dbReference type="ChEBI" id="CHEBI:30616"/>
    </ligand>
</feature>
<dbReference type="Pfam" id="PF05636">
    <property type="entry name" value="HIGH_NTase1"/>
    <property type="match status" value="1"/>
</dbReference>
<accession>A0ABW8SK25</accession>
<dbReference type="NCBIfam" id="NF010191">
    <property type="entry name" value="PRK13670.1"/>
    <property type="match status" value="1"/>
</dbReference>